<name>A0A0C3DDN4_9AGAM</name>
<dbReference type="Proteomes" id="UP000053989">
    <property type="component" value="Unassembled WGS sequence"/>
</dbReference>
<protein>
    <submittedName>
        <fullName evidence="1">Uncharacterized protein</fullName>
    </submittedName>
</protein>
<gene>
    <name evidence="1" type="ORF">SCLCIDRAFT_61199</name>
</gene>
<evidence type="ECO:0000313" key="1">
    <source>
        <dbReference type="EMBL" id="KIM54176.1"/>
    </source>
</evidence>
<dbReference type="EMBL" id="KN822160">
    <property type="protein sequence ID" value="KIM54176.1"/>
    <property type="molecule type" value="Genomic_DNA"/>
</dbReference>
<feature type="non-terminal residue" evidence="1">
    <location>
        <position position="91"/>
    </location>
</feature>
<accession>A0A0C3DDN4</accession>
<keyword evidence="2" id="KW-1185">Reference proteome</keyword>
<feature type="non-terminal residue" evidence="1">
    <location>
        <position position="1"/>
    </location>
</feature>
<reference evidence="2" key="2">
    <citation type="submission" date="2015-01" db="EMBL/GenBank/DDBJ databases">
        <title>Evolutionary Origins and Diversification of the Mycorrhizal Mutualists.</title>
        <authorList>
            <consortium name="DOE Joint Genome Institute"/>
            <consortium name="Mycorrhizal Genomics Consortium"/>
            <person name="Kohler A."/>
            <person name="Kuo A."/>
            <person name="Nagy L.G."/>
            <person name="Floudas D."/>
            <person name="Copeland A."/>
            <person name="Barry K.W."/>
            <person name="Cichocki N."/>
            <person name="Veneault-Fourrey C."/>
            <person name="LaButti K."/>
            <person name="Lindquist E.A."/>
            <person name="Lipzen A."/>
            <person name="Lundell T."/>
            <person name="Morin E."/>
            <person name="Murat C."/>
            <person name="Riley R."/>
            <person name="Ohm R."/>
            <person name="Sun H."/>
            <person name="Tunlid A."/>
            <person name="Henrissat B."/>
            <person name="Grigoriev I.V."/>
            <person name="Hibbett D.S."/>
            <person name="Martin F."/>
        </authorList>
    </citation>
    <scope>NUCLEOTIDE SEQUENCE [LARGE SCALE GENOMIC DNA]</scope>
    <source>
        <strain evidence="2">Foug A</strain>
    </source>
</reference>
<dbReference type="AlphaFoldDB" id="A0A0C3DDN4"/>
<dbReference type="InParanoid" id="A0A0C3DDN4"/>
<organism evidence="1 2">
    <name type="scientific">Scleroderma citrinum Foug A</name>
    <dbReference type="NCBI Taxonomy" id="1036808"/>
    <lineage>
        <taxon>Eukaryota</taxon>
        <taxon>Fungi</taxon>
        <taxon>Dikarya</taxon>
        <taxon>Basidiomycota</taxon>
        <taxon>Agaricomycotina</taxon>
        <taxon>Agaricomycetes</taxon>
        <taxon>Agaricomycetidae</taxon>
        <taxon>Boletales</taxon>
        <taxon>Sclerodermatineae</taxon>
        <taxon>Sclerodermataceae</taxon>
        <taxon>Scleroderma</taxon>
    </lineage>
</organism>
<sequence length="91" mass="10514">QFEKIRDEEILEGGDIWGPFGSDEEWQLAKWLIKNVGHTQAEKFLRLGIAELLDAVDQLPRSMDWKCECITLTGDIRNSDGHAQTEELELW</sequence>
<dbReference type="OrthoDB" id="2688393at2759"/>
<proteinExistence type="predicted"/>
<dbReference type="HOGENOM" id="CLU_006344_5_2_1"/>
<evidence type="ECO:0000313" key="2">
    <source>
        <dbReference type="Proteomes" id="UP000053989"/>
    </source>
</evidence>
<reference evidence="1 2" key="1">
    <citation type="submission" date="2014-04" db="EMBL/GenBank/DDBJ databases">
        <authorList>
            <consortium name="DOE Joint Genome Institute"/>
            <person name="Kuo A."/>
            <person name="Kohler A."/>
            <person name="Nagy L.G."/>
            <person name="Floudas D."/>
            <person name="Copeland A."/>
            <person name="Barry K.W."/>
            <person name="Cichocki N."/>
            <person name="Veneault-Fourrey C."/>
            <person name="LaButti K."/>
            <person name="Lindquist E.A."/>
            <person name="Lipzen A."/>
            <person name="Lundell T."/>
            <person name="Morin E."/>
            <person name="Murat C."/>
            <person name="Sun H."/>
            <person name="Tunlid A."/>
            <person name="Henrissat B."/>
            <person name="Grigoriev I.V."/>
            <person name="Hibbett D.S."/>
            <person name="Martin F."/>
            <person name="Nordberg H.P."/>
            <person name="Cantor M.N."/>
            <person name="Hua S.X."/>
        </authorList>
    </citation>
    <scope>NUCLEOTIDE SEQUENCE [LARGE SCALE GENOMIC DNA]</scope>
    <source>
        <strain evidence="1 2">Foug A</strain>
    </source>
</reference>
<dbReference type="STRING" id="1036808.A0A0C3DDN4"/>